<gene>
    <name evidence="9" type="ORF">K452DRAFT_320082</name>
</gene>
<dbReference type="InterPro" id="IPR038096">
    <property type="entry name" value="TEA/ATTS_sf"/>
</dbReference>
<evidence type="ECO:0000259" key="8">
    <source>
        <dbReference type="PROSITE" id="PS51088"/>
    </source>
</evidence>
<dbReference type="SMART" id="SM00426">
    <property type="entry name" value="TEA"/>
    <property type="match status" value="1"/>
</dbReference>
<dbReference type="GO" id="GO:0005634">
    <property type="term" value="C:nucleus"/>
    <property type="evidence" value="ECO:0007669"/>
    <property type="project" value="UniProtKB-SubCell"/>
</dbReference>
<feature type="region of interest" description="Disordered" evidence="7">
    <location>
        <begin position="225"/>
        <end position="264"/>
    </location>
</feature>
<evidence type="ECO:0000256" key="7">
    <source>
        <dbReference type="SAM" id="MobiDB-lite"/>
    </source>
</evidence>
<organism evidence="9 10">
    <name type="scientific">Aplosporella prunicola CBS 121167</name>
    <dbReference type="NCBI Taxonomy" id="1176127"/>
    <lineage>
        <taxon>Eukaryota</taxon>
        <taxon>Fungi</taxon>
        <taxon>Dikarya</taxon>
        <taxon>Ascomycota</taxon>
        <taxon>Pezizomycotina</taxon>
        <taxon>Dothideomycetes</taxon>
        <taxon>Dothideomycetes incertae sedis</taxon>
        <taxon>Botryosphaeriales</taxon>
        <taxon>Aplosporellaceae</taxon>
        <taxon>Aplosporella</taxon>
    </lineage>
</organism>
<dbReference type="GO" id="GO:0005667">
    <property type="term" value="C:transcription regulator complex"/>
    <property type="evidence" value="ECO:0007669"/>
    <property type="project" value="TreeGrafter"/>
</dbReference>
<name>A0A6A6B8V7_9PEZI</name>
<dbReference type="GeneID" id="54301782"/>
<evidence type="ECO:0000256" key="3">
    <source>
        <dbReference type="ARBA" id="ARBA00023015"/>
    </source>
</evidence>
<evidence type="ECO:0000256" key="1">
    <source>
        <dbReference type="ARBA" id="ARBA00004123"/>
    </source>
</evidence>
<accession>A0A6A6B8V7</accession>
<comment type="similarity">
    <text evidence="2">Belongs to the TEC1 family.</text>
</comment>
<evidence type="ECO:0000256" key="4">
    <source>
        <dbReference type="ARBA" id="ARBA00023163"/>
    </source>
</evidence>
<dbReference type="PANTHER" id="PTHR11834:SF0">
    <property type="entry name" value="PROTEIN SCALLOPED"/>
    <property type="match status" value="1"/>
</dbReference>
<dbReference type="Gene3D" id="6.10.20.40">
    <property type="entry name" value="TEA/ATTS domain"/>
    <property type="match status" value="1"/>
</dbReference>
<proteinExistence type="inferred from homology"/>
<sequence length="731" mass="81134">MDLRRNSCIVPSNAPSLHDSLFEDTAVSRPILQERCNNRQQEFTLDSPIDLNDRPKHHGLYQQPENYYGGTVQGYLDPHPSGGSSSNSSSNYAAAAMFMGDDADDRISKEVARLWRMLNASDAYRKYRARQPKDCRKDCRDQEQKWPERMEMAFFAALVKYPPMGRRKQMHEGKLRGRNELIAYAIQKWTGESRTRKQVSSHIQVLKPLFQDIPKIMKYMSKEDIHGRRHARVHSDPNALRRRMGPPMGPPAKYDPLSQGGAYPISPLPPPHHMLTSNVPSANLPVLEPCNFSMYVRDPTHNPPHELHFFTRVDKRSNQGGIFATEAHQSSMPQRLDNMLDEKSLGCDVILADVAIELMEQTLPKDAELGIQLEFSLNYDPTAYDFISHTRLFEGTDLAHECKGQLGYDSQHKCLHAVPGTFGSAFWARKFAELSCIMRTINKKTSVLIPGKGQTVEEEAQRLRDQVRNTLAGLSAVQEISAMPRGGFVNPERILVVGWTFRHAERGHPGDTTWRRLLLPAAAPVGVYKEEQGLKQEAYGGLPGLDVGPGGMMGAPATQAPAHAFPMDQHGFELDPLTGMNLTGLPLGGGPGSGQAPPMPPDMGGQPVQDSNGLDITGGHINIFMEPPIALQNGYYDIAAHAPLDQNAVPPPPQHYDHLQQAYPRHWSGYGAMLEQDMYQQATAGAYDPTAAQQYGDPHAQMRDAKHGMHGGQYLEPGMPGGRRDSGMLGL</sequence>
<dbReference type="EMBL" id="ML995491">
    <property type="protein sequence ID" value="KAF2139998.1"/>
    <property type="molecule type" value="Genomic_DNA"/>
</dbReference>
<dbReference type="Pfam" id="PF01285">
    <property type="entry name" value="TEA"/>
    <property type="match status" value="1"/>
</dbReference>
<reference evidence="9" key="1">
    <citation type="journal article" date="2020" name="Stud. Mycol.">
        <title>101 Dothideomycetes genomes: a test case for predicting lifestyles and emergence of pathogens.</title>
        <authorList>
            <person name="Haridas S."/>
            <person name="Albert R."/>
            <person name="Binder M."/>
            <person name="Bloem J."/>
            <person name="Labutti K."/>
            <person name="Salamov A."/>
            <person name="Andreopoulos B."/>
            <person name="Baker S."/>
            <person name="Barry K."/>
            <person name="Bills G."/>
            <person name="Bluhm B."/>
            <person name="Cannon C."/>
            <person name="Castanera R."/>
            <person name="Culley D."/>
            <person name="Daum C."/>
            <person name="Ezra D."/>
            <person name="Gonzalez J."/>
            <person name="Henrissat B."/>
            <person name="Kuo A."/>
            <person name="Liang C."/>
            <person name="Lipzen A."/>
            <person name="Lutzoni F."/>
            <person name="Magnuson J."/>
            <person name="Mondo S."/>
            <person name="Nolan M."/>
            <person name="Ohm R."/>
            <person name="Pangilinan J."/>
            <person name="Park H.-J."/>
            <person name="Ramirez L."/>
            <person name="Alfaro M."/>
            <person name="Sun H."/>
            <person name="Tritt A."/>
            <person name="Yoshinaga Y."/>
            <person name="Zwiers L.-H."/>
            <person name="Turgeon B."/>
            <person name="Goodwin S."/>
            <person name="Spatafora J."/>
            <person name="Crous P."/>
            <person name="Grigoriev I."/>
        </authorList>
    </citation>
    <scope>NUCLEOTIDE SEQUENCE</scope>
    <source>
        <strain evidence="9">CBS 121167</strain>
    </source>
</reference>
<dbReference type="RefSeq" id="XP_033395711.1">
    <property type="nucleotide sequence ID" value="XM_033544286.1"/>
</dbReference>
<dbReference type="PROSITE" id="PS51088">
    <property type="entry name" value="TEA_2"/>
    <property type="match status" value="1"/>
</dbReference>
<dbReference type="GO" id="GO:0000978">
    <property type="term" value="F:RNA polymerase II cis-regulatory region sequence-specific DNA binding"/>
    <property type="evidence" value="ECO:0007669"/>
    <property type="project" value="TreeGrafter"/>
</dbReference>
<keyword evidence="3" id="KW-0805">Transcription regulation</keyword>
<dbReference type="PANTHER" id="PTHR11834">
    <property type="entry name" value="TRANSCRIPTIONAL ENHANCER FACTOR TEF RELATED"/>
    <property type="match status" value="1"/>
</dbReference>
<evidence type="ECO:0000256" key="6">
    <source>
        <dbReference type="PROSITE-ProRule" id="PRU00505"/>
    </source>
</evidence>
<dbReference type="InterPro" id="IPR000818">
    <property type="entry name" value="TEA/ATTS_dom"/>
</dbReference>
<dbReference type="GO" id="GO:0000981">
    <property type="term" value="F:DNA-binding transcription factor activity, RNA polymerase II-specific"/>
    <property type="evidence" value="ECO:0007669"/>
    <property type="project" value="TreeGrafter"/>
</dbReference>
<protein>
    <recommendedName>
        <fullName evidence="8">TEA domain-containing protein</fullName>
    </recommendedName>
</protein>
<feature type="DNA-binding region" description="TEA" evidence="6">
    <location>
        <begin position="139"/>
        <end position="213"/>
    </location>
</feature>
<dbReference type="Proteomes" id="UP000799438">
    <property type="component" value="Unassembled WGS sequence"/>
</dbReference>
<evidence type="ECO:0000313" key="10">
    <source>
        <dbReference type="Proteomes" id="UP000799438"/>
    </source>
</evidence>
<dbReference type="OrthoDB" id="10006572at2759"/>
<dbReference type="AlphaFoldDB" id="A0A6A6B8V7"/>
<dbReference type="PRINTS" id="PR00065">
    <property type="entry name" value="TEADOMAIN"/>
</dbReference>
<evidence type="ECO:0000256" key="2">
    <source>
        <dbReference type="ARBA" id="ARBA00008421"/>
    </source>
</evidence>
<keyword evidence="5" id="KW-0539">Nucleus</keyword>
<comment type="subcellular location">
    <subcellularLocation>
        <location evidence="1">Nucleus</location>
    </subcellularLocation>
</comment>
<evidence type="ECO:0000313" key="9">
    <source>
        <dbReference type="EMBL" id="KAF2139998.1"/>
    </source>
</evidence>
<keyword evidence="4" id="KW-0804">Transcription</keyword>
<dbReference type="InterPro" id="IPR050937">
    <property type="entry name" value="TEC1_TEAD_TF"/>
</dbReference>
<keyword evidence="10" id="KW-1185">Reference proteome</keyword>
<feature type="domain" description="TEA" evidence="8">
    <location>
        <begin position="139"/>
        <end position="213"/>
    </location>
</feature>
<evidence type="ECO:0000256" key="5">
    <source>
        <dbReference type="ARBA" id="ARBA00023242"/>
    </source>
</evidence>